<keyword evidence="2" id="KW-1185">Reference proteome</keyword>
<accession>A0A0C2THV7</accession>
<evidence type="ECO:0000313" key="1">
    <source>
        <dbReference type="EMBL" id="KIL66499.1"/>
    </source>
</evidence>
<name>A0A0C2THV7_AMAMK</name>
<protein>
    <submittedName>
        <fullName evidence="1">Uncharacterized protein</fullName>
    </submittedName>
</protein>
<proteinExistence type="predicted"/>
<dbReference type="HOGENOM" id="CLU_2145207_0_0_1"/>
<gene>
    <name evidence="1" type="ORF">M378DRAFT_391748</name>
</gene>
<dbReference type="InParanoid" id="A0A0C2THV7"/>
<sequence length="112" mass="12110">MLPPTLQMTARWTIFTVRIRGFRLKYGKGAKKILLITYLTMSADPNSLTAQALKLLAASAASLIAIAISNDIIPGKTDHFVEPTQIAGKTLAKLALPLYTQSSMITTVNAVH</sequence>
<dbReference type="AlphaFoldDB" id="A0A0C2THV7"/>
<reference evidence="1 2" key="1">
    <citation type="submission" date="2014-04" db="EMBL/GenBank/DDBJ databases">
        <title>Evolutionary Origins and Diversification of the Mycorrhizal Mutualists.</title>
        <authorList>
            <consortium name="DOE Joint Genome Institute"/>
            <consortium name="Mycorrhizal Genomics Consortium"/>
            <person name="Kohler A."/>
            <person name="Kuo A."/>
            <person name="Nagy L.G."/>
            <person name="Floudas D."/>
            <person name="Copeland A."/>
            <person name="Barry K.W."/>
            <person name="Cichocki N."/>
            <person name="Veneault-Fourrey C."/>
            <person name="LaButti K."/>
            <person name="Lindquist E.A."/>
            <person name="Lipzen A."/>
            <person name="Lundell T."/>
            <person name="Morin E."/>
            <person name="Murat C."/>
            <person name="Riley R."/>
            <person name="Ohm R."/>
            <person name="Sun H."/>
            <person name="Tunlid A."/>
            <person name="Henrissat B."/>
            <person name="Grigoriev I.V."/>
            <person name="Hibbett D.S."/>
            <person name="Martin F."/>
        </authorList>
    </citation>
    <scope>NUCLEOTIDE SEQUENCE [LARGE SCALE GENOMIC DNA]</scope>
    <source>
        <strain evidence="1 2">Koide BX008</strain>
    </source>
</reference>
<dbReference type="Proteomes" id="UP000054549">
    <property type="component" value="Unassembled WGS sequence"/>
</dbReference>
<dbReference type="EMBL" id="KN818236">
    <property type="protein sequence ID" value="KIL66499.1"/>
    <property type="molecule type" value="Genomic_DNA"/>
</dbReference>
<evidence type="ECO:0000313" key="2">
    <source>
        <dbReference type="Proteomes" id="UP000054549"/>
    </source>
</evidence>
<organism evidence="1 2">
    <name type="scientific">Amanita muscaria (strain Koide BX008)</name>
    <dbReference type="NCBI Taxonomy" id="946122"/>
    <lineage>
        <taxon>Eukaryota</taxon>
        <taxon>Fungi</taxon>
        <taxon>Dikarya</taxon>
        <taxon>Basidiomycota</taxon>
        <taxon>Agaricomycotina</taxon>
        <taxon>Agaricomycetes</taxon>
        <taxon>Agaricomycetidae</taxon>
        <taxon>Agaricales</taxon>
        <taxon>Pluteineae</taxon>
        <taxon>Amanitaceae</taxon>
        <taxon>Amanita</taxon>
    </lineage>
</organism>